<accession>A0ACC2TH83</accession>
<sequence>MIRILCLVFGICEAALLYGLRSFFVGIMLDDKTYCGGALVQKEYVVTAAACLHKDISRYSVRLHRLGLEADFKADSFILHPSYYATYKPHNNIAIVKFHWAQSDSVKVDLDFVGISTFGYLNVSMVGWERMHGSANFNYSNLTLFDGSICSFYYPFVDLDSEFCAGSLGREMGSIDYGNPLIYSNEGIHVLVGIHSWTEPILTYNSTSMFTRVSRFSRWIESILDPLAHTSRLGFKRYTS</sequence>
<comment type="caution">
    <text evidence="1">The sequence shown here is derived from an EMBL/GenBank/DDBJ whole genome shotgun (WGS) entry which is preliminary data.</text>
</comment>
<dbReference type="EMBL" id="QTSX02002881">
    <property type="protein sequence ID" value="KAJ9073887.1"/>
    <property type="molecule type" value="Genomic_DNA"/>
</dbReference>
<protein>
    <submittedName>
        <fullName evidence="1">Uncharacterized protein</fullName>
    </submittedName>
</protein>
<organism evidence="1 2">
    <name type="scientific">Entomophthora muscae</name>
    <dbReference type="NCBI Taxonomy" id="34485"/>
    <lineage>
        <taxon>Eukaryota</taxon>
        <taxon>Fungi</taxon>
        <taxon>Fungi incertae sedis</taxon>
        <taxon>Zoopagomycota</taxon>
        <taxon>Entomophthoromycotina</taxon>
        <taxon>Entomophthoromycetes</taxon>
        <taxon>Entomophthorales</taxon>
        <taxon>Entomophthoraceae</taxon>
        <taxon>Entomophthora</taxon>
    </lineage>
</organism>
<name>A0ACC2TH83_9FUNG</name>
<keyword evidence="2" id="KW-1185">Reference proteome</keyword>
<reference evidence="1" key="1">
    <citation type="submission" date="2022-04" db="EMBL/GenBank/DDBJ databases">
        <title>Genome of the entomopathogenic fungus Entomophthora muscae.</title>
        <authorList>
            <person name="Elya C."/>
            <person name="Lovett B.R."/>
            <person name="Lee E."/>
            <person name="Macias A.M."/>
            <person name="Hajek A.E."/>
            <person name="De Bivort B.L."/>
            <person name="Kasson M.T."/>
            <person name="De Fine Licht H.H."/>
            <person name="Stajich J.E."/>
        </authorList>
    </citation>
    <scope>NUCLEOTIDE SEQUENCE</scope>
    <source>
        <strain evidence="1">Berkeley</strain>
    </source>
</reference>
<evidence type="ECO:0000313" key="2">
    <source>
        <dbReference type="Proteomes" id="UP001165960"/>
    </source>
</evidence>
<proteinExistence type="predicted"/>
<gene>
    <name evidence="1" type="ORF">DSO57_1011778</name>
</gene>
<dbReference type="Proteomes" id="UP001165960">
    <property type="component" value="Unassembled WGS sequence"/>
</dbReference>
<evidence type="ECO:0000313" key="1">
    <source>
        <dbReference type="EMBL" id="KAJ9073887.1"/>
    </source>
</evidence>